<dbReference type="PANTHER" id="PTHR30055:SF235">
    <property type="entry name" value="TRANSCRIPTIONAL REGULATORY PROTEIN"/>
    <property type="match status" value="1"/>
</dbReference>
<dbReference type="RefSeq" id="WP_330432083.1">
    <property type="nucleotide sequence ID" value="NZ_JAZDUF010000002.1"/>
</dbReference>
<proteinExistence type="predicted"/>
<keyword evidence="1 2" id="KW-0238">DNA-binding</keyword>
<dbReference type="InterPro" id="IPR041678">
    <property type="entry name" value="TetR_C_16"/>
</dbReference>
<reference evidence="4 5" key="1">
    <citation type="submission" date="2024-01" db="EMBL/GenBank/DDBJ databases">
        <title>Draft genome sequence of Gordonia sp. LSe1-13.</title>
        <authorList>
            <person name="Suphannarot A."/>
            <person name="Mingma R."/>
        </authorList>
    </citation>
    <scope>NUCLEOTIDE SEQUENCE [LARGE SCALE GENOMIC DNA]</scope>
    <source>
        <strain evidence="4 5">LSe1-13</strain>
    </source>
</reference>
<gene>
    <name evidence="4" type="ORF">VZC37_08800</name>
</gene>
<dbReference type="InterPro" id="IPR009057">
    <property type="entry name" value="Homeodomain-like_sf"/>
</dbReference>
<dbReference type="Gene3D" id="1.10.10.60">
    <property type="entry name" value="Homeodomain-like"/>
    <property type="match status" value="1"/>
</dbReference>
<feature type="domain" description="HTH tetR-type" evidence="3">
    <location>
        <begin position="12"/>
        <end position="72"/>
    </location>
</feature>
<dbReference type="InterPro" id="IPR001647">
    <property type="entry name" value="HTH_TetR"/>
</dbReference>
<feature type="DNA-binding region" description="H-T-H motif" evidence="2">
    <location>
        <begin position="35"/>
        <end position="54"/>
    </location>
</feature>
<dbReference type="PANTHER" id="PTHR30055">
    <property type="entry name" value="HTH-TYPE TRANSCRIPTIONAL REGULATOR RUTR"/>
    <property type="match status" value="1"/>
</dbReference>
<comment type="caution">
    <text evidence="4">The sequence shown here is derived from an EMBL/GenBank/DDBJ whole genome shotgun (WGS) entry which is preliminary data.</text>
</comment>
<dbReference type="Pfam" id="PF00440">
    <property type="entry name" value="TetR_N"/>
    <property type="match status" value="1"/>
</dbReference>
<evidence type="ECO:0000256" key="2">
    <source>
        <dbReference type="PROSITE-ProRule" id="PRU00335"/>
    </source>
</evidence>
<dbReference type="SUPFAM" id="SSF48498">
    <property type="entry name" value="Tetracyclin repressor-like, C-terminal domain"/>
    <property type="match status" value="1"/>
</dbReference>
<evidence type="ECO:0000313" key="5">
    <source>
        <dbReference type="Proteomes" id="UP001347146"/>
    </source>
</evidence>
<protein>
    <submittedName>
        <fullName evidence="4">TetR family transcriptional regulator</fullName>
    </submittedName>
</protein>
<dbReference type="InterPro" id="IPR050109">
    <property type="entry name" value="HTH-type_TetR-like_transc_reg"/>
</dbReference>
<keyword evidence="5" id="KW-1185">Reference proteome</keyword>
<dbReference type="PROSITE" id="PS50977">
    <property type="entry name" value="HTH_TETR_2"/>
    <property type="match status" value="1"/>
</dbReference>
<evidence type="ECO:0000256" key="1">
    <source>
        <dbReference type="ARBA" id="ARBA00023125"/>
    </source>
</evidence>
<dbReference type="Gene3D" id="1.10.357.10">
    <property type="entry name" value="Tetracycline Repressor, domain 2"/>
    <property type="match status" value="1"/>
</dbReference>
<dbReference type="Pfam" id="PF17920">
    <property type="entry name" value="TetR_C_16"/>
    <property type="match status" value="1"/>
</dbReference>
<dbReference type="EMBL" id="JAZDUF010000002">
    <property type="protein sequence ID" value="MEE3850432.1"/>
    <property type="molecule type" value="Genomic_DNA"/>
</dbReference>
<dbReference type="PRINTS" id="PR00455">
    <property type="entry name" value="HTHTETR"/>
</dbReference>
<accession>A0ABU7MBN7</accession>
<sequence length="189" mass="20078">MAQPAPRRRDAAATREALLQAARHLLAERGATQTTTRDIAAEVGVNQALINRYFGSKESLFVEAVRGGGASVSELIATSPIEHLPEGILREVLDASASGRGSSALLAGVVNNDTITEIIREMVEDTFTRGLGDRLGGDDAGLRAELLNALVVGIAVMREKIGSQALRAADFDDLAKYVRRMAVPLLADD</sequence>
<dbReference type="SUPFAM" id="SSF46689">
    <property type="entry name" value="Homeodomain-like"/>
    <property type="match status" value="1"/>
</dbReference>
<evidence type="ECO:0000259" key="3">
    <source>
        <dbReference type="PROSITE" id="PS50977"/>
    </source>
</evidence>
<organism evidence="4 5">
    <name type="scientific">Gordonia sesuvii</name>
    <dbReference type="NCBI Taxonomy" id="3116777"/>
    <lineage>
        <taxon>Bacteria</taxon>
        <taxon>Bacillati</taxon>
        <taxon>Actinomycetota</taxon>
        <taxon>Actinomycetes</taxon>
        <taxon>Mycobacteriales</taxon>
        <taxon>Gordoniaceae</taxon>
        <taxon>Gordonia</taxon>
    </lineage>
</organism>
<evidence type="ECO:0000313" key="4">
    <source>
        <dbReference type="EMBL" id="MEE3850432.1"/>
    </source>
</evidence>
<name>A0ABU7MBN7_9ACTN</name>
<dbReference type="InterPro" id="IPR036271">
    <property type="entry name" value="Tet_transcr_reg_TetR-rel_C_sf"/>
</dbReference>
<dbReference type="Proteomes" id="UP001347146">
    <property type="component" value="Unassembled WGS sequence"/>
</dbReference>